<reference evidence="2 3" key="1">
    <citation type="submission" date="2019-12" db="EMBL/GenBank/DDBJ databases">
        <title>Genomic-based taxomic classification of the family Erythrobacteraceae.</title>
        <authorList>
            <person name="Xu L."/>
        </authorList>
    </citation>
    <scope>NUCLEOTIDE SEQUENCE [LARGE SCALE GENOMIC DNA]</scope>
    <source>
        <strain evidence="2 3">DSM 17792</strain>
    </source>
</reference>
<dbReference type="EMBL" id="WTYC01000002">
    <property type="protein sequence ID" value="MXO47536.1"/>
    <property type="molecule type" value="Genomic_DNA"/>
</dbReference>
<keyword evidence="1" id="KW-0732">Signal</keyword>
<dbReference type="PROSITE" id="PS51257">
    <property type="entry name" value="PROKAR_LIPOPROTEIN"/>
    <property type="match status" value="1"/>
</dbReference>
<dbReference type="RefSeq" id="WP_160727100.1">
    <property type="nucleotide sequence ID" value="NZ_WTYC01000002.1"/>
</dbReference>
<feature type="signal peptide" evidence="1">
    <location>
        <begin position="1"/>
        <end position="18"/>
    </location>
</feature>
<dbReference type="AlphaFoldDB" id="A0A844XPW9"/>
<evidence type="ECO:0000313" key="2">
    <source>
        <dbReference type="EMBL" id="MXO47536.1"/>
    </source>
</evidence>
<sequence>MKPLPFVFLLGLSLSSCAPEGNESGSEASQVSSAPEPDVVQETAVHEFELGEREYTIPAAYIPSIRVGGQKDFIRIKFPDFAAEIVLDEMSAGKSDKTGRAQIFSVTDQDYPRIEYAEREDGAIIACRRGMMAQSGCGTIFECAGVEWTLLFPIGLRNEVEALVGSATRLLEQHSVEIRQERAKEGDPEKDLVQDQ</sequence>
<evidence type="ECO:0008006" key="4">
    <source>
        <dbReference type="Google" id="ProtNLM"/>
    </source>
</evidence>
<keyword evidence="3" id="KW-1185">Reference proteome</keyword>
<accession>A0A844XPW9</accession>
<name>A0A844XPW9_9SPHN</name>
<feature type="chain" id="PRO_5032838771" description="Lipoprotein" evidence="1">
    <location>
        <begin position="19"/>
        <end position="196"/>
    </location>
</feature>
<dbReference type="Proteomes" id="UP000448199">
    <property type="component" value="Unassembled WGS sequence"/>
</dbReference>
<protein>
    <recommendedName>
        <fullName evidence="4">Lipoprotein</fullName>
    </recommendedName>
</protein>
<proteinExistence type="predicted"/>
<evidence type="ECO:0000313" key="3">
    <source>
        <dbReference type="Proteomes" id="UP000448199"/>
    </source>
</evidence>
<comment type="caution">
    <text evidence="2">The sequence shown here is derived from an EMBL/GenBank/DDBJ whole genome shotgun (WGS) entry which is preliminary data.</text>
</comment>
<evidence type="ECO:0000256" key="1">
    <source>
        <dbReference type="SAM" id="SignalP"/>
    </source>
</evidence>
<gene>
    <name evidence="2" type="ORF">GRI69_04600</name>
</gene>
<organism evidence="2 3">
    <name type="scientific">Qipengyuania vulgaris</name>
    <dbReference type="NCBI Taxonomy" id="291985"/>
    <lineage>
        <taxon>Bacteria</taxon>
        <taxon>Pseudomonadati</taxon>
        <taxon>Pseudomonadota</taxon>
        <taxon>Alphaproteobacteria</taxon>
        <taxon>Sphingomonadales</taxon>
        <taxon>Erythrobacteraceae</taxon>
        <taxon>Qipengyuania</taxon>
    </lineage>
</organism>